<evidence type="ECO:0000256" key="7">
    <source>
        <dbReference type="SAM" id="Phobius"/>
    </source>
</evidence>
<dbReference type="PANTHER" id="PTHR33048">
    <property type="entry name" value="PTH11-LIKE INTEGRAL MEMBRANE PROTEIN (AFU_ORTHOLOGUE AFUA_5G11245)"/>
    <property type="match status" value="1"/>
</dbReference>
<evidence type="ECO:0000256" key="1">
    <source>
        <dbReference type="ARBA" id="ARBA00004141"/>
    </source>
</evidence>
<sequence>MSTSIPAEFIPYFTGEKVDESSLQPTIIKLNSIFIGLVVSTTALRFWVRFHMLRSGGLDDILLLIAVVFSLFLSTSALVGETFGLGIHLWNLGDGSPTSILSSLAKIVKSLYGCYLSYTTSITFTKLSIISTYVRFFPKGLARKVNFALGIVILLFWISSIFSIIFQCVPAQAAWNYSVKGKCYPIKKFFLSLSTFNVITDILLCLLPVPLLWSLQMPKVQRAVVCLLFCMGTFASVASVLRITHLDHLDSLDISFKTVTPLNWSIVEADVGIICVALSALRPLVKRLVPNFFQSNSRVASPNAYETLQTTTMCTSKLRTVQLNAMVQHQPLTRATSAVSSKSEIMVQRSFEVKELPAMPAIEKDAKELPPLPIPIALPVIPPMAYQREFGRPSVVGMFTADFLDATSTEDSASERSIAEDESSTEEETVEEEEQAEEQKLSTAKNATVDDDGTSTIRSLHTSPSNPRPSSVVSP</sequence>
<dbReference type="AlphaFoldDB" id="A0A8H8BUL7"/>
<keyword evidence="2 7" id="KW-0812">Transmembrane</keyword>
<name>A0A8H8BUL7_9HELO</name>
<feature type="transmembrane region" description="Helical" evidence="7">
    <location>
        <begin position="224"/>
        <end position="244"/>
    </location>
</feature>
<gene>
    <name evidence="9" type="ORF">IFR04_002642</name>
</gene>
<comment type="caution">
    <text evidence="9">The sequence shown here is derived from an EMBL/GenBank/DDBJ whole genome shotgun (WGS) entry which is preliminary data.</text>
</comment>
<dbReference type="PANTHER" id="PTHR33048:SF131">
    <property type="entry name" value="INTEGRAL MEMBRANE PROTEIN"/>
    <property type="match status" value="1"/>
</dbReference>
<evidence type="ECO:0000259" key="8">
    <source>
        <dbReference type="Pfam" id="PF20684"/>
    </source>
</evidence>
<feature type="transmembrane region" description="Helical" evidence="7">
    <location>
        <begin position="146"/>
        <end position="169"/>
    </location>
</feature>
<evidence type="ECO:0000313" key="9">
    <source>
        <dbReference type="EMBL" id="KAG4424238.1"/>
    </source>
</evidence>
<feature type="transmembrane region" description="Helical" evidence="7">
    <location>
        <begin position="110"/>
        <end position="134"/>
    </location>
</feature>
<keyword evidence="3 7" id="KW-1133">Transmembrane helix</keyword>
<evidence type="ECO:0000256" key="6">
    <source>
        <dbReference type="SAM" id="MobiDB-lite"/>
    </source>
</evidence>
<evidence type="ECO:0000256" key="2">
    <source>
        <dbReference type="ARBA" id="ARBA00022692"/>
    </source>
</evidence>
<feature type="domain" description="Rhodopsin" evidence="8">
    <location>
        <begin position="44"/>
        <end position="287"/>
    </location>
</feature>
<accession>A0A8H8BUL7</accession>
<protein>
    <recommendedName>
        <fullName evidence="8">Rhodopsin domain-containing protein</fullName>
    </recommendedName>
</protein>
<comment type="similarity">
    <text evidence="5">Belongs to the SAT4 family.</text>
</comment>
<dbReference type="GO" id="GO:0016020">
    <property type="term" value="C:membrane"/>
    <property type="evidence" value="ECO:0007669"/>
    <property type="project" value="UniProtKB-SubCell"/>
</dbReference>
<evidence type="ECO:0000256" key="3">
    <source>
        <dbReference type="ARBA" id="ARBA00022989"/>
    </source>
</evidence>
<dbReference type="Pfam" id="PF20684">
    <property type="entry name" value="Fung_rhodopsin"/>
    <property type="match status" value="1"/>
</dbReference>
<evidence type="ECO:0000256" key="5">
    <source>
        <dbReference type="ARBA" id="ARBA00038359"/>
    </source>
</evidence>
<feature type="compositionally biased region" description="Low complexity" evidence="6">
    <location>
        <begin position="463"/>
        <end position="475"/>
    </location>
</feature>
<feature type="transmembrane region" description="Helical" evidence="7">
    <location>
        <begin position="27"/>
        <end position="48"/>
    </location>
</feature>
<proteinExistence type="inferred from homology"/>
<dbReference type="OrthoDB" id="5429740at2759"/>
<keyword evidence="4 7" id="KW-0472">Membrane</keyword>
<dbReference type="Proteomes" id="UP000664132">
    <property type="component" value="Unassembled WGS sequence"/>
</dbReference>
<feature type="compositionally biased region" description="Acidic residues" evidence="6">
    <location>
        <begin position="420"/>
        <end position="436"/>
    </location>
</feature>
<organism evidence="9 10">
    <name type="scientific">Cadophora malorum</name>
    <dbReference type="NCBI Taxonomy" id="108018"/>
    <lineage>
        <taxon>Eukaryota</taxon>
        <taxon>Fungi</taxon>
        <taxon>Dikarya</taxon>
        <taxon>Ascomycota</taxon>
        <taxon>Pezizomycotina</taxon>
        <taxon>Leotiomycetes</taxon>
        <taxon>Helotiales</taxon>
        <taxon>Ploettnerulaceae</taxon>
        <taxon>Cadophora</taxon>
    </lineage>
</organism>
<comment type="subcellular location">
    <subcellularLocation>
        <location evidence="1">Membrane</location>
        <topology evidence="1">Multi-pass membrane protein</topology>
    </subcellularLocation>
</comment>
<evidence type="ECO:0000313" key="10">
    <source>
        <dbReference type="Proteomes" id="UP000664132"/>
    </source>
</evidence>
<keyword evidence="10" id="KW-1185">Reference proteome</keyword>
<dbReference type="EMBL" id="JAFJYH010000023">
    <property type="protein sequence ID" value="KAG4424238.1"/>
    <property type="molecule type" value="Genomic_DNA"/>
</dbReference>
<feature type="transmembrane region" description="Helical" evidence="7">
    <location>
        <begin position="189"/>
        <end position="212"/>
    </location>
</feature>
<feature type="region of interest" description="Disordered" evidence="6">
    <location>
        <begin position="407"/>
        <end position="475"/>
    </location>
</feature>
<feature type="transmembrane region" description="Helical" evidence="7">
    <location>
        <begin position="60"/>
        <end position="90"/>
    </location>
</feature>
<dbReference type="InterPro" id="IPR049326">
    <property type="entry name" value="Rhodopsin_dom_fungi"/>
</dbReference>
<evidence type="ECO:0000256" key="4">
    <source>
        <dbReference type="ARBA" id="ARBA00023136"/>
    </source>
</evidence>
<reference evidence="9" key="1">
    <citation type="submission" date="2021-02" db="EMBL/GenBank/DDBJ databases">
        <title>Genome sequence Cadophora malorum strain M34.</title>
        <authorList>
            <person name="Stefanovic E."/>
            <person name="Vu D."/>
            <person name="Scully C."/>
            <person name="Dijksterhuis J."/>
            <person name="Roader J."/>
            <person name="Houbraken J."/>
        </authorList>
    </citation>
    <scope>NUCLEOTIDE SEQUENCE</scope>
    <source>
        <strain evidence="9">M34</strain>
    </source>
</reference>
<dbReference type="InterPro" id="IPR052337">
    <property type="entry name" value="SAT4-like"/>
</dbReference>